<evidence type="ECO:0000313" key="4">
    <source>
        <dbReference type="Proteomes" id="UP000800092"/>
    </source>
</evidence>
<keyword evidence="4" id="KW-1185">Reference proteome</keyword>
<accession>A0A6A6HCZ1</accession>
<reference evidence="3" key="1">
    <citation type="journal article" date="2020" name="Stud. Mycol.">
        <title>101 Dothideomycetes genomes: a test case for predicting lifestyles and emergence of pathogens.</title>
        <authorList>
            <person name="Haridas S."/>
            <person name="Albert R."/>
            <person name="Binder M."/>
            <person name="Bloem J."/>
            <person name="Labutti K."/>
            <person name="Salamov A."/>
            <person name="Andreopoulos B."/>
            <person name="Baker S."/>
            <person name="Barry K."/>
            <person name="Bills G."/>
            <person name="Bluhm B."/>
            <person name="Cannon C."/>
            <person name="Castanera R."/>
            <person name="Culley D."/>
            <person name="Daum C."/>
            <person name="Ezra D."/>
            <person name="Gonzalez J."/>
            <person name="Henrissat B."/>
            <person name="Kuo A."/>
            <person name="Liang C."/>
            <person name="Lipzen A."/>
            <person name="Lutzoni F."/>
            <person name="Magnuson J."/>
            <person name="Mondo S."/>
            <person name="Nolan M."/>
            <person name="Ohm R."/>
            <person name="Pangilinan J."/>
            <person name="Park H.-J."/>
            <person name="Ramirez L."/>
            <person name="Alfaro M."/>
            <person name="Sun H."/>
            <person name="Tritt A."/>
            <person name="Yoshinaga Y."/>
            <person name="Zwiers L.-H."/>
            <person name="Turgeon B."/>
            <person name="Goodwin S."/>
            <person name="Spatafora J."/>
            <person name="Crous P."/>
            <person name="Grigoriev I."/>
        </authorList>
    </citation>
    <scope>NUCLEOTIDE SEQUENCE</scope>
    <source>
        <strain evidence="3">Tuck. ex Michener</strain>
    </source>
</reference>
<evidence type="ECO:0000259" key="2">
    <source>
        <dbReference type="Pfam" id="PF20237"/>
    </source>
</evidence>
<dbReference type="AlphaFoldDB" id="A0A6A6HCZ1"/>
<dbReference type="Proteomes" id="UP000800092">
    <property type="component" value="Unassembled WGS sequence"/>
</dbReference>
<keyword evidence="1" id="KW-0472">Membrane</keyword>
<feature type="transmembrane region" description="Helical" evidence="1">
    <location>
        <begin position="157"/>
        <end position="176"/>
    </location>
</feature>
<organism evidence="3 4">
    <name type="scientific">Viridothelium virens</name>
    <name type="common">Speckled blister lichen</name>
    <name type="synonym">Trypethelium virens</name>
    <dbReference type="NCBI Taxonomy" id="1048519"/>
    <lineage>
        <taxon>Eukaryota</taxon>
        <taxon>Fungi</taxon>
        <taxon>Dikarya</taxon>
        <taxon>Ascomycota</taxon>
        <taxon>Pezizomycotina</taxon>
        <taxon>Dothideomycetes</taxon>
        <taxon>Dothideomycetes incertae sedis</taxon>
        <taxon>Trypetheliales</taxon>
        <taxon>Trypetheliaceae</taxon>
        <taxon>Viridothelium</taxon>
    </lineage>
</organism>
<keyword evidence="1" id="KW-1133">Transmembrane helix</keyword>
<keyword evidence="1" id="KW-0812">Transmembrane</keyword>
<feature type="transmembrane region" description="Helical" evidence="1">
    <location>
        <begin position="130"/>
        <end position="150"/>
    </location>
</feature>
<dbReference type="InterPro" id="IPR046529">
    <property type="entry name" value="DUF6594"/>
</dbReference>
<feature type="transmembrane region" description="Helical" evidence="1">
    <location>
        <begin position="100"/>
        <end position="124"/>
    </location>
</feature>
<evidence type="ECO:0000256" key="1">
    <source>
        <dbReference type="SAM" id="Phobius"/>
    </source>
</evidence>
<sequence length="178" mass="19556">MPSMQRLTNGAATAVQNYEYFKKTTSPLGEVLVMGDSGGPTWKSTYEFAMRLREARSLLDGQDRIARQHEIITEWRQSLGKSLWDEKLRNRLPTDELHQFALRLLVATLGGLSLVVPMLVMSIHPSQTKSLVTTSAFVIFFGIGMATFVPQAEYKDLLGSTAAYAAVLVVFVGVGAGT</sequence>
<protein>
    <recommendedName>
        <fullName evidence="2">DUF6594 domain-containing protein</fullName>
    </recommendedName>
</protein>
<proteinExistence type="predicted"/>
<evidence type="ECO:0000313" key="3">
    <source>
        <dbReference type="EMBL" id="KAF2235907.1"/>
    </source>
</evidence>
<gene>
    <name evidence="3" type="ORF">EV356DRAFT_89409</name>
</gene>
<dbReference type="Pfam" id="PF20237">
    <property type="entry name" value="DUF6594"/>
    <property type="match status" value="1"/>
</dbReference>
<dbReference type="EMBL" id="ML991788">
    <property type="protein sequence ID" value="KAF2235907.1"/>
    <property type="molecule type" value="Genomic_DNA"/>
</dbReference>
<dbReference type="OrthoDB" id="3546297at2759"/>
<name>A0A6A6HCZ1_VIRVR</name>
<feature type="domain" description="DUF6594" evidence="2">
    <location>
        <begin position="68"/>
        <end position="169"/>
    </location>
</feature>